<dbReference type="PROSITE" id="PS50280">
    <property type="entry name" value="SET"/>
    <property type="match status" value="1"/>
</dbReference>
<proteinExistence type="predicted"/>
<dbReference type="SUPFAM" id="SSF82199">
    <property type="entry name" value="SET domain"/>
    <property type="match status" value="2"/>
</dbReference>
<reference evidence="2" key="1">
    <citation type="submission" date="2023-06" db="EMBL/GenBank/DDBJ databases">
        <title>Genomic analysis of the entomopathogenic nematode Steinernema hermaphroditum.</title>
        <authorList>
            <person name="Schwarz E.M."/>
            <person name="Heppert J.K."/>
            <person name="Baniya A."/>
            <person name="Schwartz H.T."/>
            <person name="Tan C.-H."/>
            <person name="Antoshechkin I."/>
            <person name="Sternberg P.W."/>
            <person name="Goodrich-Blair H."/>
            <person name="Dillman A.R."/>
        </authorList>
    </citation>
    <scope>NUCLEOTIDE SEQUENCE</scope>
    <source>
        <strain evidence="2">PS9179</strain>
        <tissue evidence="2">Whole animal</tissue>
    </source>
</reference>
<dbReference type="PANTHER" id="PTHR13271">
    <property type="entry name" value="UNCHARACTERIZED PUTATIVE METHYLTRANSFERASE"/>
    <property type="match status" value="1"/>
</dbReference>
<dbReference type="AlphaFoldDB" id="A0AA39M7S9"/>
<accession>A0AA39M7S9</accession>
<keyword evidence="3" id="KW-1185">Reference proteome</keyword>
<name>A0AA39M7S9_9BILA</name>
<dbReference type="EMBL" id="JAUCMV010000001">
    <property type="protein sequence ID" value="KAK0423903.1"/>
    <property type="molecule type" value="Genomic_DNA"/>
</dbReference>
<protein>
    <recommendedName>
        <fullName evidence="1">SET domain-containing protein</fullName>
    </recommendedName>
</protein>
<dbReference type="Gene3D" id="3.90.1410.10">
    <property type="entry name" value="set domain protein methyltransferase, domain 1"/>
    <property type="match status" value="2"/>
</dbReference>
<sequence length="768" mass="87789">MTQSKLESLISWAKSKGAELDPSFEFQLISDAKGHGAVALEDLSTPDGQNVNVIFSTPLSIEISSNNIRDDPYFQEVATYRDKLTKTELVILALCIERRKEEDSEYWPYIDYLPKELHLGRLDVDLREFPVDMRKEYLMDCIAKKKSIQHVERSSKNISILEIAYDTVHSRSLIDEDNVTLQPVADLFNASQNPQVALKTQPSVETDRQRKYYNLGILTKEVKKGDELTINYDTSLKNVCLWFKHGFTYEKNENNTEMDIETNEFNEILKSINLPGIEFNEKVVCLFRDARVSNVMESHFKKLSKLNDLPARKVKKAFFKKLKGDREERRSMAHEEMKFLWTDQLELISRAISANFESSYPIPCPYPIPSPVPIACSPFQNSTVYPGNCLPCAPDLRVAMSPLSREDKLRRLIKWAEHKGAQLNCPEIPFRLPIWKVPEFKFKIVSETKGIGAVALSDATSSTYGENHALLTTPVSIEISSNKIKNEAYFEDVAKLDDVELVILALCVETKKGEESEYWPYIDFLPKDLRLGRLNIPQKCLPMGIWPKYEELCNAKIASLSNVKSCSTEWSLNDEDIEWAYSITHSRYLKDGDNVSLRPIIDLLNASQNPQLEIFTQSSSATDDMSAYNVVLATENVKHGDELCISYGSHTSNLELWFYHGFTFVNNATNTSVDIGQEEFQEILESIGIIENIALPANVMRLIENDKISPEVEEIFTKINTTEANLEREFFAKLLEDRRKQRNQAALKLKFLWNDQIDVISRITGKLC</sequence>
<gene>
    <name evidence="2" type="ORF">QR680_008397</name>
</gene>
<feature type="domain" description="SET" evidence="1">
    <location>
        <begin position="438"/>
        <end position="648"/>
    </location>
</feature>
<organism evidence="2 3">
    <name type="scientific">Steinernema hermaphroditum</name>
    <dbReference type="NCBI Taxonomy" id="289476"/>
    <lineage>
        <taxon>Eukaryota</taxon>
        <taxon>Metazoa</taxon>
        <taxon>Ecdysozoa</taxon>
        <taxon>Nematoda</taxon>
        <taxon>Chromadorea</taxon>
        <taxon>Rhabditida</taxon>
        <taxon>Tylenchina</taxon>
        <taxon>Panagrolaimomorpha</taxon>
        <taxon>Strongyloidoidea</taxon>
        <taxon>Steinernematidae</taxon>
        <taxon>Steinernema</taxon>
    </lineage>
</organism>
<comment type="caution">
    <text evidence="2">The sequence shown here is derived from an EMBL/GenBank/DDBJ whole genome shotgun (WGS) entry which is preliminary data.</text>
</comment>
<dbReference type="Proteomes" id="UP001175271">
    <property type="component" value="Unassembled WGS sequence"/>
</dbReference>
<dbReference type="CDD" id="cd10527">
    <property type="entry name" value="SET_LSMT"/>
    <property type="match status" value="2"/>
</dbReference>
<evidence type="ECO:0000313" key="2">
    <source>
        <dbReference type="EMBL" id="KAK0423903.1"/>
    </source>
</evidence>
<evidence type="ECO:0000259" key="1">
    <source>
        <dbReference type="PROSITE" id="PS50280"/>
    </source>
</evidence>
<evidence type="ECO:0000313" key="3">
    <source>
        <dbReference type="Proteomes" id="UP001175271"/>
    </source>
</evidence>
<dbReference type="InterPro" id="IPR046341">
    <property type="entry name" value="SET_dom_sf"/>
</dbReference>
<dbReference type="GO" id="GO:0016279">
    <property type="term" value="F:protein-lysine N-methyltransferase activity"/>
    <property type="evidence" value="ECO:0007669"/>
    <property type="project" value="TreeGrafter"/>
</dbReference>
<dbReference type="InterPro" id="IPR050600">
    <property type="entry name" value="SETD3_SETD6_MTase"/>
</dbReference>
<dbReference type="InterPro" id="IPR001214">
    <property type="entry name" value="SET_dom"/>
</dbReference>
<dbReference type="Pfam" id="PF00856">
    <property type="entry name" value="SET"/>
    <property type="match status" value="1"/>
</dbReference>